<sequence length="77" mass="8754">MIWAGVSLGGHTDLHVLYGGTLTAVKYRDEILDPYARLYAGDIGEKFIPIDDSRPQRTRLVEEYLEDQDLERMDSPA</sequence>
<name>A0A4Y2D954_ARAVE</name>
<proteinExistence type="predicted"/>
<organism evidence="1 2">
    <name type="scientific">Araneus ventricosus</name>
    <name type="common">Orbweaver spider</name>
    <name type="synonym">Epeira ventricosa</name>
    <dbReference type="NCBI Taxonomy" id="182803"/>
    <lineage>
        <taxon>Eukaryota</taxon>
        <taxon>Metazoa</taxon>
        <taxon>Ecdysozoa</taxon>
        <taxon>Arthropoda</taxon>
        <taxon>Chelicerata</taxon>
        <taxon>Arachnida</taxon>
        <taxon>Araneae</taxon>
        <taxon>Araneomorphae</taxon>
        <taxon>Entelegynae</taxon>
        <taxon>Araneoidea</taxon>
        <taxon>Araneidae</taxon>
        <taxon>Araneus</taxon>
    </lineage>
</organism>
<dbReference type="Proteomes" id="UP000499080">
    <property type="component" value="Unassembled WGS sequence"/>
</dbReference>
<evidence type="ECO:0000313" key="2">
    <source>
        <dbReference type="Proteomes" id="UP000499080"/>
    </source>
</evidence>
<dbReference type="InterPro" id="IPR036397">
    <property type="entry name" value="RNaseH_sf"/>
</dbReference>
<comment type="caution">
    <text evidence="1">The sequence shown here is derived from an EMBL/GenBank/DDBJ whole genome shotgun (WGS) entry which is preliminary data.</text>
</comment>
<protein>
    <submittedName>
        <fullName evidence="1">Uncharacterized protein</fullName>
    </submittedName>
</protein>
<dbReference type="Gene3D" id="3.30.420.10">
    <property type="entry name" value="Ribonuclease H-like superfamily/Ribonuclease H"/>
    <property type="match status" value="1"/>
</dbReference>
<evidence type="ECO:0000313" key="1">
    <source>
        <dbReference type="EMBL" id="GBM12518.1"/>
    </source>
</evidence>
<gene>
    <name evidence="1" type="ORF">AVEN_188693_1</name>
</gene>
<dbReference type="GO" id="GO:0003676">
    <property type="term" value="F:nucleic acid binding"/>
    <property type="evidence" value="ECO:0007669"/>
    <property type="project" value="InterPro"/>
</dbReference>
<accession>A0A4Y2D954</accession>
<dbReference type="EMBL" id="BGPR01000315">
    <property type="protein sequence ID" value="GBM12518.1"/>
    <property type="molecule type" value="Genomic_DNA"/>
</dbReference>
<dbReference type="AlphaFoldDB" id="A0A4Y2D954"/>
<keyword evidence="2" id="KW-1185">Reference proteome</keyword>
<dbReference type="OrthoDB" id="4843387at2759"/>
<reference evidence="1 2" key="1">
    <citation type="journal article" date="2019" name="Sci. Rep.">
        <title>Orb-weaving spider Araneus ventricosus genome elucidates the spidroin gene catalogue.</title>
        <authorList>
            <person name="Kono N."/>
            <person name="Nakamura H."/>
            <person name="Ohtoshi R."/>
            <person name="Moran D.A.P."/>
            <person name="Shinohara A."/>
            <person name="Yoshida Y."/>
            <person name="Fujiwara M."/>
            <person name="Mori M."/>
            <person name="Tomita M."/>
            <person name="Arakawa K."/>
        </authorList>
    </citation>
    <scope>NUCLEOTIDE SEQUENCE [LARGE SCALE GENOMIC DNA]</scope>
</reference>